<accession>A0A369KDK3</accession>
<sequence>MATDAKRWMLDNLAFLDWFVTYIPSRQHWLLDDTKRDLARLNLATMPKRGILVKLERDWKEIDFGNLIKHGVPIYYPWTTVAAQDKRFSRFNPDILRDYHEDD</sequence>
<protein>
    <submittedName>
        <fullName evidence="1">Uncharacterized protein</fullName>
    </submittedName>
</protein>
<dbReference type="EMBL" id="LUEZ02000002">
    <property type="protein sequence ID" value="RDB30957.1"/>
    <property type="molecule type" value="Genomic_DNA"/>
</dbReference>
<proteinExistence type="predicted"/>
<organism evidence="1 2">
    <name type="scientific">Hypsizygus marmoreus</name>
    <name type="common">White beech mushroom</name>
    <name type="synonym">Agaricus marmoreus</name>
    <dbReference type="NCBI Taxonomy" id="39966"/>
    <lineage>
        <taxon>Eukaryota</taxon>
        <taxon>Fungi</taxon>
        <taxon>Dikarya</taxon>
        <taxon>Basidiomycota</taxon>
        <taxon>Agaricomycotina</taxon>
        <taxon>Agaricomycetes</taxon>
        <taxon>Agaricomycetidae</taxon>
        <taxon>Agaricales</taxon>
        <taxon>Tricholomatineae</taxon>
        <taxon>Lyophyllaceae</taxon>
        <taxon>Hypsizygus</taxon>
    </lineage>
</organism>
<reference evidence="1" key="1">
    <citation type="submission" date="2018-04" db="EMBL/GenBank/DDBJ databases">
        <title>Whole genome sequencing of Hypsizygus marmoreus.</title>
        <authorList>
            <person name="Choi I.-G."/>
            <person name="Min B."/>
            <person name="Kim J.-G."/>
            <person name="Kim S."/>
            <person name="Oh Y.-L."/>
            <person name="Kong W.-S."/>
            <person name="Park H."/>
            <person name="Jeong J."/>
            <person name="Song E.-S."/>
        </authorList>
    </citation>
    <scope>NUCLEOTIDE SEQUENCE [LARGE SCALE GENOMIC DNA]</scope>
    <source>
        <strain evidence="1">51987-8</strain>
    </source>
</reference>
<name>A0A369KDK3_HYPMA</name>
<evidence type="ECO:0000313" key="2">
    <source>
        <dbReference type="Proteomes" id="UP000076154"/>
    </source>
</evidence>
<gene>
    <name evidence="1" type="ORF">Hypma_000075</name>
</gene>
<comment type="caution">
    <text evidence="1">The sequence shown here is derived from an EMBL/GenBank/DDBJ whole genome shotgun (WGS) entry which is preliminary data.</text>
</comment>
<keyword evidence="2" id="KW-1185">Reference proteome</keyword>
<dbReference type="OrthoDB" id="3038950at2759"/>
<evidence type="ECO:0000313" key="1">
    <source>
        <dbReference type="EMBL" id="RDB30957.1"/>
    </source>
</evidence>
<dbReference type="Proteomes" id="UP000076154">
    <property type="component" value="Unassembled WGS sequence"/>
</dbReference>
<dbReference type="AlphaFoldDB" id="A0A369KDK3"/>
<dbReference type="InParanoid" id="A0A369KDK3"/>